<accession>A0A9E8NAQ3</accession>
<evidence type="ECO:0000313" key="1">
    <source>
        <dbReference type="EMBL" id="WAC11878.1"/>
    </source>
</evidence>
<name>A0A9E8NAQ3_9BACT</name>
<dbReference type="Proteomes" id="UP001164653">
    <property type="component" value="Chromosome"/>
</dbReference>
<dbReference type="RefSeq" id="WP_244822254.1">
    <property type="nucleotide sequence ID" value="NZ_CP112998.1"/>
</dbReference>
<keyword evidence="2" id="KW-1185">Reference proteome</keyword>
<dbReference type="InterPro" id="IPR011652">
    <property type="entry name" value="MORN_2"/>
</dbReference>
<gene>
    <name evidence="1" type="ORF">ON006_29625</name>
</gene>
<dbReference type="SUPFAM" id="SSF82185">
    <property type="entry name" value="Histone H3 K4-specific methyltransferase SET7/9 N-terminal domain"/>
    <property type="match status" value="1"/>
</dbReference>
<dbReference type="AlphaFoldDB" id="A0A9E8NAQ3"/>
<protein>
    <recommendedName>
        <fullName evidence="3">Toxin-antitoxin system YwqK family antitoxin</fullName>
    </recommendedName>
</protein>
<sequence length="131" mass="14987">MPEISIEREFYDNGVLKVENPLLNGKTHGTYKTWWKNGNPKYFGDYVDGAACGEAKHWYRNGKLSLVETFRDNMRFGISTAIDKNGNVTKTYLDNGKYLEFDENHIEMMVDFLEGHGYHLVKGKGNNPGNC</sequence>
<organism evidence="1 2">
    <name type="scientific">Dyadobacter pollutisoli</name>
    <dbReference type="NCBI Taxonomy" id="2910158"/>
    <lineage>
        <taxon>Bacteria</taxon>
        <taxon>Pseudomonadati</taxon>
        <taxon>Bacteroidota</taxon>
        <taxon>Cytophagia</taxon>
        <taxon>Cytophagales</taxon>
        <taxon>Spirosomataceae</taxon>
        <taxon>Dyadobacter</taxon>
    </lineage>
</organism>
<dbReference type="KEGG" id="dpf:ON006_29625"/>
<evidence type="ECO:0008006" key="3">
    <source>
        <dbReference type="Google" id="ProtNLM"/>
    </source>
</evidence>
<reference evidence="1" key="1">
    <citation type="submission" date="2022-11" db="EMBL/GenBank/DDBJ databases">
        <title>Dyadobacter pollutisoli sp. nov., isolated from plastic dumped soil.</title>
        <authorList>
            <person name="Kim J.M."/>
            <person name="Kim K.R."/>
            <person name="Lee J.K."/>
            <person name="Hao L."/>
            <person name="Jeon C.O."/>
        </authorList>
    </citation>
    <scope>NUCLEOTIDE SEQUENCE</scope>
    <source>
        <strain evidence="1">U1</strain>
    </source>
</reference>
<dbReference type="Pfam" id="PF07661">
    <property type="entry name" value="MORN_2"/>
    <property type="match status" value="3"/>
</dbReference>
<proteinExistence type="predicted"/>
<evidence type="ECO:0000313" key="2">
    <source>
        <dbReference type="Proteomes" id="UP001164653"/>
    </source>
</evidence>
<dbReference type="EMBL" id="CP112998">
    <property type="protein sequence ID" value="WAC11878.1"/>
    <property type="molecule type" value="Genomic_DNA"/>
</dbReference>
<dbReference type="Gene3D" id="2.20.110.10">
    <property type="entry name" value="Histone H3 K4-specific methyltransferase SET7/9 N-terminal domain"/>
    <property type="match status" value="1"/>
</dbReference>